<feature type="transmembrane region" description="Helical" evidence="6">
    <location>
        <begin position="292"/>
        <end position="313"/>
    </location>
</feature>
<feature type="domain" description="Major facilitator superfamily (MFS) profile" evidence="7">
    <location>
        <begin position="166"/>
        <end position="573"/>
    </location>
</feature>
<comment type="subcellular location">
    <subcellularLocation>
        <location evidence="1">Membrane</location>
        <topology evidence="1">Multi-pass membrane protein</topology>
    </subcellularLocation>
</comment>
<dbReference type="KEGG" id="trg:TRUGW13939_07580"/>
<sequence length="614" mass="67689">MTTRLIAFPEVSTLDSLQSTRHNVQGIRITIYRNVRRNRIQAGKTIELGAIVAGNGAKIKIAYHSREMSVGIHGIGDSVQPLVSPQRTPKARKVHHLENSDMYSNNTKDDHSEEAMDKDEVEVVTTDHAVELATALAENRQGGWRPITLEEQQLNRRLNLKLDLMILPLVALAYMFNQLDRTNLGNAETVGFSSDIGIKSSAVNDASSLFFATYIPFQPLASAFGRRIGAPLFMGVTLFIWGILTICHAFIKSDTQLIAVRLLMGLAECGFYPSVLAYLSDFYPRYECAFRFALFYGFFSVAGAFGGIIAYGILQTNGALHGWQYLFILEGCIPILLGVIFPFWLAKNVGSAWYLNPYERLFADRRMAIDASENSGHSNKVTRQDFKKAFTDWRIWALMLSNTLASLSSQGFTIFFPAVVKGLGYTSGTTANLMTVPPYVAGAIGAWLFAWSSDRFHERTFHLLGGLSIVIIGLILTIVIPLDNIGGRYAGLTVLMFGGFVHSPIAVAWLAGNIPEPGKRTVAIGIAGWANIAGIIGSQLFQSKYAPGYIYPLQVTVGLIAVAWVGFALTSIALRLVNGQRAKKLERMTVAEMEEEQVSNVRMGDKKWTFVFGL</sequence>
<dbReference type="SUPFAM" id="SSF103473">
    <property type="entry name" value="MFS general substrate transporter"/>
    <property type="match status" value="1"/>
</dbReference>
<dbReference type="AlphaFoldDB" id="A0A7H8R4A8"/>
<dbReference type="InterPro" id="IPR036259">
    <property type="entry name" value="MFS_trans_sf"/>
</dbReference>
<proteinExistence type="predicted"/>
<dbReference type="Proteomes" id="UP000509510">
    <property type="component" value="Chromosome IV"/>
</dbReference>
<keyword evidence="2" id="KW-0813">Transport</keyword>
<keyword evidence="3 6" id="KW-0812">Transmembrane</keyword>
<keyword evidence="4 6" id="KW-1133">Transmembrane helix</keyword>
<dbReference type="PANTHER" id="PTHR43791:SF21">
    <property type="entry name" value="MAJOR FACILITATOR SUPERFAMILY (MFS) PROFILE DOMAIN-CONTAINING PROTEIN"/>
    <property type="match status" value="1"/>
</dbReference>
<evidence type="ECO:0000313" key="9">
    <source>
        <dbReference type="Proteomes" id="UP000509510"/>
    </source>
</evidence>
<dbReference type="Gene3D" id="1.20.1250.20">
    <property type="entry name" value="MFS general substrate transporter like domains"/>
    <property type="match status" value="2"/>
</dbReference>
<feature type="transmembrane region" description="Helical" evidence="6">
    <location>
        <begin position="431"/>
        <end position="451"/>
    </location>
</feature>
<evidence type="ECO:0000259" key="7">
    <source>
        <dbReference type="PROSITE" id="PS50850"/>
    </source>
</evidence>
<gene>
    <name evidence="8" type="ORF">TRUGW13939_07580</name>
</gene>
<dbReference type="PANTHER" id="PTHR43791">
    <property type="entry name" value="PERMEASE-RELATED"/>
    <property type="match status" value="1"/>
</dbReference>
<organism evidence="8 9">
    <name type="scientific">Talaromyces rugulosus</name>
    <name type="common">Penicillium rugulosum</name>
    <dbReference type="NCBI Taxonomy" id="121627"/>
    <lineage>
        <taxon>Eukaryota</taxon>
        <taxon>Fungi</taxon>
        <taxon>Dikarya</taxon>
        <taxon>Ascomycota</taxon>
        <taxon>Pezizomycotina</taxon>
        <taxon>Eurotiomycetes</taxon>
        <taxon>Eurotiomycetidae</taxon>
        <taxon>Eurotiales</taxon>
        <taxon>Trichocomaceae</taxon>
        <taxon>Talaromyces</taxon>
        <taxon>Talaromyces sect. Islandici</taxon>
    </lineage>
</organism>
<evidence type="ECO:0000256" key="1">
    <source>
        <dbReference type="ARBA" id="ARBA00004141"/>
    </source>
</evidence>
<reference evidence="9" key="1">
    <citation type="submission" date="2020-06" db="EMBL/GenBank/DDBJ databases">
        <title>A chromosome-scale genome assembly of Talaromyces rugulosus W13939.</title>
        <authorList>
            <person name="Wang B."/>
            <person name="Guo L."/>
            <person name="Ye K."/>
            <person name="Wang L."/>
        </authorList>
    </citation>
    <scope>NUCLEOTIDE SEQUENCE [LARGE SCALE GENOMIC DNA]</scope>
    <source>
        <strain evidence="9">W13939</strain>
    </source>
</reference>
<evidence type="ECO:0000256" key="5">
    <source>
        <dbReference type="ARBA" id="ARBA00023136"/>
    </source>
</evidence>
<dbReference type="GeneID" id="55995071"/>
<name>A0A7H8R4A8_TALRU</name>
<dbReference type="EMBL" id="CP055901">
    <property type="protein sequence ID" value="QKX60435.1"/>
    <property type="molecule type" value="Genomic_DNA"/>
</dbReference>
<feature type="transmembrane region" description="Helical" evidence="6">
    <location>
        <begin position="522"/>
        <end position="541"/>
    </location>
</feature>
<evidence type="ECO:0000256" key="2">
    <source>
        <dbReference type="ARBA" id="ARBA00022448"/>
    </source>
</evidence>
<feature type="transmembrane region" description="Helical" evidence="6">
    <location>
        <begin position="553"/>
        <end position="577"/>
    </location>
</feature>
<evidence type="ECO:0000256" key="4">
    <source>
        <dbReference type="ARBA" id="ARBA00022989"/>
    </source>
</evidence>
<feature type="transmembrane region" description="Helical" evidence="6">
    <location>
        <begin position="488"/>
        <end position="510"/>
    </location>
</feature>
<dbReference type="GO" id="GO:0016020">
    <property type="term" value="C:membrane"/>
    <property type="evidence" value="ECO:0007669"/>
    <property type="project" value="UniProtKB-SubCell"/>
</dbReference>
<dbReference type="InterPro" id="IPR011701">
    <property type="entry name" value="MFS"/>
</dbReference>
<keyword evidence="9" id="KW-1185">Reference proteome</keyword>
<keyword evidence="5 6" id="KW-0472">Membrane</keyword>
<evidence type="ECO:0000256" key="6">
    <source>
        <dbReference type="SAM" id="Phobius"/>
    </source>
</evidence>
<dbReference type="Pfam" id="PF07690">
    <property type="entry name" value="MFS_1"/>
    <property type="match status" value="1"/>
</dbReference>
<feature type="transmembrane region" description="Helical" evidence="6">
    <location>
        <begin position="395"/>
        <end position="419"/>
    </location>
</feature>
<feature type="transmembrane region" description="Helical" evidence="6">
    <location>
        <begin position="229"/>
        <end position="251"/>
    </location>
</feature>
<dbReference type="PROSITE" id="PS50850">
    <property type="entry name" value="MFS"/>
    <property type="match status" value="1"/>
</dbReference>
<evidence type="ECO:0000256" key="3">
    <source>
        <dbReference type="ARBA" id="ARBA00022692"/>
    </source>
</evidence>
<dbReference type="FunFam" id="1.20.1250.20:FF:000013">
    <property type="entry name" value="MFS general substrate transporter"/>
    <property type="match status" value="1"/>
</dbReference>
<dbReference type="OrthoDB" id="2985014at2759"/>
<dbReference type="GO" id="GO:0022857">
    <property type="term" value="F:transmembrane transporter activity"/>
    <property type="evidence" value="ECO:0007669"/>
    <property type="project" value="InterPro"/>
</dbReference>
<protein>
    <recommendedName>
        <fullName evidence="7">Major facilitator superfamily (MFS) profile domain-containing protein</fullName>
    </recommendedName>
</protein>
<evidence type="ECO:0000313" key="8">
    <source>
        <dbReference type="EMBL" id="QKX60435.1"/>
    </source>
</evidence>
<dbReference type="RefSeq" id="XP_035346612.1">
    <property type="nucleotide sequence ID" value="XM_035490719.1"/>
</dbReference>
<accession>A0A7H8R4A8</accession>
<feature type="transmembrane region" description="Helical" evidence="6">
    <location>
        <begin position="325"/>
        <end position="346"/>
    </location>
</feature>
<feature type="transmembrane region" description="Helical" evidence="6">
    <location>
        <begin position="463"/>
        <end position="482"/>
    </location>
</feature>
<dbReference type="InterPro" id="IPR020846">
    <property type="entry name" value="MFS_dom"/>
</dbReference>